<proteinExistence type="predicted"/>
<accession>A0ABY1LY01</accession>
<comment type="caution">
    <text evidence="1">The sequence shown here is derived from an EMBL/GenBank/DDBJ whole genome shotgun (WGS) entry which is preliminary data.</text>
</comment>
<evidence type="ECO:0000313" key="1">
    <source>
        <dbReference type="EMBL" id="SMF09705.1"/>
    </source>
</evidence>
<organism evidence="1 2">
    <name type="scientific">Paenibacillus barengoltzii J12</name>
    <dbReference type="NCBI Taxonomy" id="935846"/>
    <lineage>
        <taxon>Bacteria</taxon>
        <taxon>Bacillati</taxon>
        <taxon>Bacillota</taxon>
        <taxon>Bacilli</taxon>
        <taxon>Bacillales</taxon>
        <taxon>Paenibacillaceae</taxon>
        <taxon>Paenibacillus</taxon>
    </lineage>
</organism>
<name>A0ABY1LY01_9BACL</name>
<gene>
    <name evidence="1" type="ORF">SAMN02744124_01271</name>
</gene>
<reference evidence="1 2" key="1">
    <citation type="submission" date="2017-04" db="EMBL/GenBank/DDBJ databases">
        <authorList>
            <person name="Varghese N."/>
            <person name="Submissions S."/>
        </authorList>
    </citation>
    <scope>NUCLEOTIDE SEQUENCE [LARGE SCALE GENOMIC DNA]</scope>
    <source>
        <strain evidence="1 2">J12</strain>
    </source>
</reference>
<dbReference type="Proteomes" id="UP000192939">
    <property type="component" value="Unassembled WGS sequence"/>
</dbReference>
<keyword evidence="2" id="KW-1185">Reference proteome</keyword>
<evidence type="ECO:0000313" key="2">
    <source>
        <dbReference type="Proteomes" id="UP000192939"/>
    </source>
</evidence>
<sequence>MLSEDRITPGLASEHMWDTLRMEVPEEDEPTCDCDLLK</sequence>
<dbReference type="EMBL" id="FXAE01000008">
    <property type="protein sequence ID" value="SMF09705.1"/>
    <property type="molecule type" value="Genomic_DNA"/>
</dbReference>
<protein>
    <submittedName>
        <fullName evidence="1">Uncharacterized protein</fullName>
    </submittedName>
</protein>